<keyword evidence="5 8" id="KW-0812">Transmembrane</keyword>
<sequence length="340" mass="33669">MTRAPRSAGQRRVAVTAVVAAALTLAAIVLSLAVGARPIAPAVVVDALLAYDPSLNDHVVVLTQRVPRTLIGLLAGAALALAGTTMQGLTRNPFADPGLLGVNAGASVGVLAAITFAGIRQPAGFVWFAFAGAAVAAVFVAVIGSRGPDAASPAKLALTGAAVTAGLTSITLLILTTQSAALDVYRYWSVGALTARGLDTVALVVVPLAVGAVLALASARGLDLLALGEQTATGLGHSVPRTRAIGILAAVLLAGGATAIAGPLVFLGLVVPHLLRFLVGAGYAALLWIGMPVGATLLLVADVLGRVAAPPGEVQAGVVLAIIGAPVLIALVVRGERVSL</sequence>
<proteinExistence type="inferred from homology"/>
<dbReference type="GO" id="GO:0005886">
    <property type="term" value="C:plasma membrane"/>
    <property type="evidence" value="ECO:0007669"/>
    <property type="project" value="UniProtKB-SubCell"/>
</dbReference>
<accession>A0A0M8MNX9</accession>
<comment type="similarity">
    <text evidence="2">Belongs to the binding-protein-dependent transport system permease family. FecCD subfamily.</text>
</comment>
<feature type="transmembrane region" description="Helical" evidence="8">
    <location>
        <begin position="244"/>
        <end position="271"/>
    </location>
</feature>
<comment type="caution">
    <text evidence="9">The sequence shown here is derived from an EMBL/GenBank/DDBJ whole genome shotgun (WGS) entry which is preliminary data.</text>
</comment>
<protein>
    <submittedName>
        <fullName evidence="9">Iron ABC transporter permease</fullName>
    </submittedName>
</protein>
<dbReference type="Gene3D" id="1.10.3470.10">
    <property type="entry name" value="ABC transporter involved in vitamin B12 uptake, BtuC"/>
    <property type="match status" value="1"/>
</dbReference>
<dbReference type="PATRIC" id="fig|84292.3.peg.1163"/>
<reference evidence="9" key="1">
    <citation type="submission" date="2015-04" db="EMBL/GenBank/DDBJ databases">
        <title>Complete genome sequence of Microbacterium chocolatum SIT 101, a bacterium enantioselectively hydrolyzing mesomeric diesters.</title>
        <authorList>
            <person name="Li X."/>
            <person name="Xu Y."/>
        </authorList>
    </citation>
    <scope>NUCLEOTIDE SEQUENCE [LARGE SCALE GENOMIC DNA]</scope>
    <source>
        <strain evidence="9">SIT 101</strain>
    </source>
</reference>
<organism evidence="9 10">
    <name type="scientific">Microbacterium aurantiacum</name>
    <dbReference type="NCBI Taxonomy" id="162393"/>
    <lineage>
        <taxon>Bacteria</taxon>
        <taxon>Bacillati</taxon>
        <taxon>Actinomycetota</taxon>
        <taxon>Actinomycetes</taxon>
        <taxon>Micrococcales</taxon>
        <taxon>Microbacteriaceae</taxon>
        <taxon>Microbacterium</taxon>
    </lineage>
</organism>
<name>A0A0M8MNX9_9MICO</name>
<keyword evidence="3" id="KW-0813">Transport</keyword>
<evidence type="ECO:0000313" key="10">
    <source>
        <dbReference type="Proteomes" id="UP000037737"/>
    </source>
</evidence>
<keyword evidence="10" id="KW-1185">Reference proteome</keyword>
<dbReference type="Pfam" id="PF01032">
    <property type="entry name" value="FecCD"/>
    <property type="match status" value="1"/>
</dbReference>
<keyword evidence="7 8" id="KW-0472">Membrane</keyword>
<feature type="transmembrane region" description="Helical" evidence="8">
    <location>
        <begin position="283"/>
        <end position="304"/>
    </location>
</feature>
<keyword evidence="4" id="KW-1003">Cell membrane</keyword>
<dbReference type="AlphaFoldDB" id="A0A0M8MNX9"/>
<dbReference type="PANTHER" id="PTHR30472:SF1">
    <property type="entry name" value="FE(3+) DICITRATE TRANSPORT SYSTEM PERMEASE PROTEIN FECC-RELATED"/>
    <property type="match status" value="1"/>
</dbReference>
<feature type="transmembrane region" description="Helical" evidence="8">
    <location>
        <begin position="201"/>
        <end position="223"/>
    </location>
</feature>
<evidence type="ECO:0000256" key="1">
    <source>
        <dbReference type="ARBA" id="ARBA00004651"/>
    </source>
</evidence>
<feature type="transmembrane region" description="Helical" evidence="8">
    <location>
        <begin position="316"/>
        <end position="333"/>
    </location>
</feature>
<keyword evidence="6 8" id="KW-1133">Transmembrane helix</keyword>
<dbReference type="KEGG" id="mcw:A8L33_09555"/>
<gene>
    <name evidence="9" type="ORF">XI38_05665</name>
</gene>
<dbReference type="InterPro" id="IPR037294">
    <property type="entry name" value="ABC_BtuC-like"/>
</dbReference>
<evidence type="ECO:0000256" key="8">
    <source>
        <dbReference type="SAM" id="Phobius"/>
    </source>
</evidence>
<comment type="subcellular location">
    <subcellularLocation>
        <location evidence="1">Cell membrane</location>
        <topology evidence="1">Multi-pass membrane protein</topology>
    </subcellularLocation>
</comment>
<dbReference type="OrthoDB" id="9782305at2"/>
<dbReference type="EMBL" id="LAVO01000005">
    <property type="protein sequence ID" value="KOS11344.1"/>
    <property type="molecule type" value="Genomic_DNA"/>
</dbReference>
<evidence type="ECO:0000313" key="9">
    <source>
        <dbReference type="EMBL" id="KOS11344.1"/>
    </source>
</evidence>
<dbReference type="CDD" id="cd06550">
    <property type="entry name" value="TM_ABC_iron-siderophores_like"/>
    <property type="match status" value="1"/>
</dbReference>
<dbReference type="GO" id="GO:0022857">
    <property type="term" value="F:transmembrane transporter activity"/>
    <property type="evidence" value="ECO:0007669"/>
    <property type="project" value="InterPro"/>
</dbReference>
<feature type="transmembrane region" description="Helical" evidence="8">
    <location>
        <begin position="156"/>
        <end position="181"/>
    </location>
</feature>
<evidence type="ECO:0000256" key="6">
    <source>
        <dbReference type="ARBA" id="ARBA00022989"/>
    </source>
</evidence>
<dbReference type="Proteomes" id="UP000037737">
    <property type="component" value="Unassembled WGS sequence"/>
</dbReference>
<evidence type="ECO:0000256" key="5">
    <source>
        <dbReference type="ARBA" id="ARBA00022692"/>
    </source>
</evidence>
<evidence type="ECO:0000256" key="2">
    <source>
        <dbReference type="ARBA" id="ARBA00007935"/>
    </source>
</evidence>
<evidence type="ECO:0000256" key="3">
    <source>
        <dbReference type="ARBA" id="ARBA00022448"/>
    </source>
</evidence>
<feature type="transmembrane region" description="Helical" evidence="8">
    <location>
        <begin position="125"/>
        <end position="144"/>
    </location>
</feature>
<evidence type="ECO:0000256" key="7">
    <source>
        <dbReference type="ARBA" id="ARBA00023136"/>
    </source>
</evidence>
<dbReference type="SUPFAM" id="SSF81345">
    <property type="entry name" value="ABC transporter involved in vitamin B12 uptake, BtuC"/>
    <property type="match status" value="1"/>
</dbReference>
<dbReference type="InterPro" id="IPR000522">
    <property type="entry name" value="ABC_transptr_permease_BtuC"/>
</dbReference>
<evidence type="ECO:0000256" key="4">
    <source>
        <dbReference type="ARBA" id="ARBA00022475"/>
    </source>
</evidence>
<feature type="transmembrane region" description="Helical" evidence="8">
    <location>
        <begin position="98"/>
        <end position="119"/>
    </location>
</feature>
<dbReference type="GO" id="GO:0033214">
    <property type="term" value="P:siderophore-iron import into cell"/>
    <property type="evidence" value="ECO:0007669"/>
    <property type="project" value="TreeGrafter"/>
</dbReference>
<dbReference type="PANTHER" id="PTHR30472">
    <property type="entry name" value="FERRIC ENTEROBACTIN TRANSPORT SYSTEM PERMEASE PROTEIN"/>
    <property type="match status" value="1"/>
</dbReference>